<feature type="transmembrane region" description="Helical" evidence="10">
    <location>
        <begin position="131"/>
        <end position="149"/>
    </location>
</feature>
<keyword evidence="7 9" id="KW-0573">Peptidoglycan synthesis</keyword>
<dbReference type="GO" id="GO:0071972">
    <property type="term" value="F:peptidoglycan L,D-transpeptidase activity"/>
    <property type="evidence" value="ECO:0007669"/>
    <property type="project" value="TreeGrafter"/>
</dbReference>
<reference evidence="12 13" key="1">
    <citation type="submission" date="2016-09" db="EMBL/GenBank/DDBJ databases">
        <title>Complete genome of Desulfosporosinus sp. OL.</title>
        <authorList>
            <person name="Mardanov A."/>
            <person name="Beletsky A."/>
            <person name="Panova A."/>
            <person name="Karnachuk O."/>
            <person name="Ravin N."/>
        </authorList>
    </citation>
    <scope>NUCLEOTIDE SEQUENCE [LARGE SCALE GENOMIC DNA]</scope>
    <source>
        <strain evidence="12 13">OL</strain>
    </source>
</reference>
<dbReference type="EMBL" id="MLBF01000039">
    <property type="protein sequence ID" value="OLN28802.1"/>
    <property type="molecule type" value="Genomic_DNA"/>
</dbReference>
<feature type="domain" description="L,D-TPase catalytic" evidence="11">
    <location>
        <begin position="365"/>
        <end position="478"/>
    </location>
</feature>
<evidence type="ECO:0000256" key="7">
    <source>
        <dbReference type="ARBA" id="ARBA00022984"/>
    </source>
</evidence>
<dbReference type="GO" id="GO:0071555">
    <property type="term" value="P:cell wall organization"/>
    <property type="evidence" value="ECO:0007669"/>
    <property type="project" value="UniProtKB-UniRule"/>
</dbReference>
<keyword evidence="10" id="KW-1133">Transmembrane helix</keyword>
<dbReference type="STRING" id="1888891.DSOL_3879"/>
<accession>A0A1Q8QNE0</accession>
<evidence type="ECO:0000256" key="3">
    <source>
        <dbReference type="ARBA" id="ARBA00022676"/>
    </source>
</evidence>
<evidence type="ECO:0000256" key="9">
    <source>
        <dbReference type="PROSITE-ProRule" id="PRU01373"/>
    </source>
</evidence>
<dbReference type="InterPro" id="IPR050979">
    <property type="entry name" value="LD-transpeptidase"/>
</dbReference>
<dbReference type="PANTHER" id="PTHR30582">
    <property type="entry name" value="L,D-TRANSPEPTIDASE"/>
    <property type="match status" value="1"/>
</dbReference>
<dbReference type="UniPathway" id="UPA00219"/>
<keyword evidence="3" id="KW-0328">Glycosyltransferase</keyword>
<comment type="caution">
    <text evidence="12">The sequence shown here is derived from an EMBL/GenBank/DDBJ whole genome shotgun (WGS) entry which is preliminary data.</text>
</comment>
<sequence>MCLTLASNPRLKDNLFSLDNGYYISKNDPLFWKKLLNRRTENQEAMYHVGLGLENDAKYYLDKYYATKLDKYLSLYRRFIKKASDLMNGSFNKGFLPARLDVLRMEREMKLTERNISEITNKSISSINGKILLLVATIVLSLFLAIFFIPNRVLNTTHYFTNNYSYMLPYEVIEKKPPTRTFIHGTSNQPKIIQVKRGASKEELVNALVGRLKTDYEMDPITAKRILAVDEDNREMGMAFWAGRDNNIQVYIYPSDSSAFMDNQERLLWETATVVRSASYQFVKKNGYLPKDLGDLNQPFPNNYLTELPKDPYKLKNTVTLAPSGDGGWLFSLKEIPLNGELVSVVKDAIKPNITYTRDIPFSPLYISIDKENHTLSIISGDKIIRRYSVALGKDGTTPEGDFYISKKIMNPDKIVPESDNVYGTRAMELSNVDLAIHGTNTPASIGKDVSHGCIRLNKLDMEDLYAVTPLNTPVKIAKNDTTPKDFYKPDTPEMGLYSHSANSKEEDNFHMYHWAN</sequence>
<keyword evidence="5" id="KW-0378">Hydrolase</keyword>
<dbReference type="GO" id="GO:0018104">
    <property type="term" value="P:peptidoglycan-protein cross-linking"/>
    <property type="evidence" value="ECO:0007669"/>
    <property type="project" value="TreeGrafter"/>
</dbReference>
<evidence type="ECO:0000256" key="2">
    <source>
        <dbReference type="ARBA" id="ARBA00005992"/>
    </source>
</evidence>
<gene>
    <name evidence="12" type="ORF">DSOL_3879</name>
</gene>
<dbReference type="GO" id="GO:0016757">
    <property type="term" value="F:glycosyltransferase activity"/>
    <property type="evidence" value="ECO:0007669"/>
    <property type="project" value="UniProtKB-KW"/>
</dbReference>
<comment type="pathway">
    <text evidence="1 9">Cell wall biogenesis; peptidoglycan biosynthesis.</text>
</comment>
<dbReference type="Proteomes" id="UP000186102">
    <property type="component" value="Unassembled WGS sequence"/>
</dbReference>
<evidence type="ECO:0000256" key="6">
    <source>
        <dbReference type="ARBA" id="ARBA00022960"/>
    </source>
</evidence>
<dbReference type="Gene3D" id="2.40.440.10">
    <property type="entry name" value="L,D-transpeptidase catalytic domain-like"/>
    <property type="match status" value="1"/>
</dbReference>
<organism evidence="12 13">
    <name type="scientific">Desulfosporosinus metallidurans</name>
    <dbReference type="NCBI Taxonomy" id="1888891"/>
    <lineage>
        <taxon>Bacteria</taxon>
        <taxon>Bacillati</taxon>
        <taxon>Bacillota</taxon>
        <taxon>Clostridia</taxon>
        <taxon>Eubacteriales</taxon>
        <taxon>Desulfitobacteriaceae</taxon>
        <taxon>Desulfosporosinus</taxon>
    </lineage>
</organism>
<dbReference type="CDD" id="cd16913">
    <property type="entry name" value="YkuD_like"/>
    <property type="match status" value="1"/>
</dbReference>
<evidence type="ECO:0000313" key="12">
    <source>
        <dbReference type="EMBL" id="OLN28802.1"/>
    </source>
</evidence>
<dbReference type="Pfam" id="PF03734">
    <property type="entry name" value="YkuD"/>
    <property type="match status" value="1"/>
</dbReference>
<feature type="active site" description="Proton donor/acceptor" evidence="9">
    <location>
        <position position="438"/>
    </location>
</feature>
<protein>
    <submittedName>
        <fullName evidence="12">Protein erfK/srfK</fullName>
    </submittedName>
</protein>
<dbReference type="GO" id="GO:0005576">
    <property type="term" value="C:extracellular region"/>
    <property type="evidence" value="ECO:0007669"/>
    <property type="project" value="TreeGrafter"/>
</dbReference>
<dbReference type="InterPro" id="IPR005490">
    <property type="entry name" value="LD_TPept_cat_dom"/>
</dbReference>
<name>A0A1Q8QNE0_9FIRM</name>
<keyword evidence="13" id="KW-1185">Reference proteome</keyword>
<proteinExistence type="inferred from homology"/>
<evidence type="ECO:0000256" key="8">
    <source>
        <dbReference type="ARBA" id="ARBA00023316"/>
    </source>
</evidence>
<dbReference type="InterPro" id="IPR038063">
    <property type="entry name" value="Transpep_catalytic_dom"/>
</dbReference>
<dbReference type="OrthoDB" id="9809748at2"/>
<dbReference type="PANTHER" id="PTHR30582:SF24">
    <property type="entry name" value="L,D-TRANSPEPTIDASE ERFK_SRFK-RELATED"/>
    <property type="match status" value="1"/>
</dbReference>
<keyword evidence="4" id="KW-0808">Transferase</keyword>
<keyword evidence="10" id="KW-0472">Membrane</keyword>
<evidence type="ECO:0000256" key="10">
    <source>
        <dbReference type="SAM" id="Phobius"/>
    </source>
</evidence>
<keyword evidence="10" id="KW-0812">Transmembrane</keyword>
<feature type="active site" description="Nucleophile" evidence="9">
    <location>
        <position position="454"/>
    </location>
</feature>
<dbReference type="GO" id="GO:0008360">
    <property type="term" value="P:regulation of cell shape"/>
    <property type="evidence" value="ECO:0007669"/>
    <property type="project" value="UniProtKB-UniRule"/>
</dbReference>
<dbReference type="PROSITE" id="PS52029">
    <property type="entry name" value="LD_TPASE"/>
    <property type="match status" value="1"/>
</dbReference>
<evidence type="ECO:0000256" key="4">
    <source>
        <dbReference type="ARBA" id="ARBA00022679"/>
    </source>
</evidence>
<keyword evidence="6 9" id="KW-0133">Cell shape</keyword>
<evidence type="ECO:0000259" key="11">
    <source>
        <dbReference type="PROSITE" id="PS52029"/>
    </source>
</evidence>
<keyword evidence="8 9" id="KW-0961">Cell wall biogenesis/degradation</keyword>
<dbReference type="SUPFAM" id="SSF141523">
    <property type="entry name" value="L,D-transpeptidase catalytic domain-like"/>
    <property type="match status" value="1"/>
</dbReference>
<comment type="similarity">
    <text evidence="2">Belongs to the YkuD family.</text>
</comment>
<dbReference type="AlphaFoldDB" id="A0A1Q8QNE0"/>
<evidence type="ECO:0000256" key="5">
    <source>
        <dbReference type="ARBA" id="ARBA00022801"/>
    </source>
</evidence>
<evidence type="ECO:0000256" key="1">
    <source>
        <dbReference type="ARBA" id="ARBA00004752"/>
    </source>
</evidence>
<evidence type="ECO:0000313" key="13">
    <source>
        <dbReference type="Proteomes" id="UP000186102"/>
    </source>
</evidence>